<name>A0ACB9D850_9ASTR</name>
<accession>A0ACB9D850</accession>
<dbReference type="Proteomes" id="UP001056120">
    <property type="component" value="Linkage Group LG20"/>
</dbReference>
<dbReference type="EMBL" id="CM042037">
    <property type="protein sequence ID" value="KAI3742563.1"/>
    <property type="molecule type" value="Genomic_DNA"/>
</dbReference>
<sequence length="74" mass="8348">MCGVLNVRGFWVSDYPDVVVKKNKVPFWMSLVDESSLPSNKESRISLMTIWLGNLLCKTLSAARLCDFRVVALV</sequence>
<gene>
    <name evidence="1" type="ORF">L1987_60249</name>
</gene>
<keyword evidence="2" id="KW-1185">Reference proteome</keyword>
<protein>
    <submittedName>
        <fullName evidence="1">Uncharacterized protein</fullName>
    </submittedName>
</protein>
<reference evidence="2" key="1">
    <citation type="journal article" date="2022" name="Mol. Ecol. Resour.">
        <title>The genomes of chicory, endive, great burdock and yacon provide insights into Asteraceae palaeo-polyploidization history and plant inulin production.</title>
        <authorList>
            <person name="Fan W."/>
            <person name="Wang S."/>
            <person name="Wang H."/>
            <person name="Wang A."/>
            <person name="Jiang F."/>
            <person name="Liu H."/>
            <person name="Zhao H."/>
            <person name="Xu D."/>
            <person name="Zhang Y."/>
        </authorList>
    </citation>
    <scope>NUCLEOTIDE SEQUENCE [LARGE SCALE GENOMIC DNA]</scope>
    <source>
        <strain evidence="2">cv. Yunnan</strain>
    </source>
</reference>
<reference evidence="1 2" key="2">
    <citation type="journal article" date="2022" name="Mol. Ecol. Resour.">
        <title>The genomes of chicory, endive, great burdock and yacon provide insights into Asteraceae paleo-polyploidization history and plant inulin production.</title>
        <authorList>
            <person name="Fan W."/>
            <person name="Wang S."/>
            <person name="Wang H."/>
            <person name="Wang A."/>
            <person name="Jiang F."/>
            <person name="Liu H."/>
            <person name="Zhao H."/>
            <person name="Xu D."/>
            <person name="Zhang Y."/>
        </authorList>
    </citation>
    <scope>NUCLEOTIDE SEQUENCE [LARGE SCALE GENOMIC DNA]</scope>
    <source>
        <strain evidence="2">cv. Yunnan</strain>
        <tissue evidence="1">Leaves</tissue>
    </source>
</reference>
<evidence type="ECO:0000313" key="1">
    <source>
        <dbReference type="EMBL" id="KAI3742563.1"/>
    </source>
</evidence>
<evidence type="ECO:0000313" key="2">
    <source>
        <dbReference type="Proteomes" id="UP001056120"/>
    </source>
</evidence>
<comment type="caution">
    <text evidence="1">The sequence shown here is derived from an EMBL/GenBank/DDBJ whole genome shotgun (WGS) entry which is preliminary data.</text>
</comment>
<proteinExistence type="predicted"/>
<organism evidence="1 2">
    <name type="scientific">Smallanthus sonchifolius</name>
    <dbReference type="NCBI Taxonomy" id="185202"/>
    <lineage>
        <taxon>Eukaryota</taxon>
        <taxon>Viridiplantae</taxon>
        <taxon>Streptophyta</taxon>
        <taxon>Embryophyta</taxon>
        <taxon>Tracheophyta</taxon>
        <taxon>Spermatophyta</taxon>
        <taxon>Magnoliopsida</taxon>
        <taxon>eudicotyledons</taxon>
        <taxon>Gunneridae</taxon>
        <taxon>Pentapetalae</taxon>
        <taxon>asterids</taxon>
        <taxon>campanulids</taxon>
        <taxon>Asterales</taxon>
        <taxon>Asteraceae</taxon>
        <taxon>Asteroideae</taxon>
        <taxon>Heliantheae alliance</taxon>
        <taxon>Millerieae</taxon>
        <taxon>Smallanthus</taxon>
    </lineage>
</organism>